<accession>A0ABR4GEF0</accession>
<dbReference type="PROSITE" id="PS50217">
    <property type="entry name" value="BZIP"/>
    <property type="match status" value="1"/>
</dbReference>
<dbReference type="InterPro" id="IPR050936">
    <property type="entry name" value="AP-1-like"/>
</dbReference>
<dbReference type="PANTHER" id="PTHR40621:SF6">
    <property type="entry name" value="AP-1-LIKE TRANSCRIPTION FACTOR YAP1-RELATED"/>
    <property type="match status" value="1"/>
</dbReference>
<comment type="subcellular location">
    <subcellularLocation>
        <location evidence="1">Nucleus</location>
    </subcellularLocation>
</comment>
<dbReference type="InterPro" id="IPR046347">
    <property type="entry name" value="bZIP_sf"/>
</dbReference>
<sequence length="237" mass="25953">MSQPLDLSNFDLEAYMSFFPTDSSCSDLDVATPPDSPFASLGQRLYSAGGRDATMNSNNAASNSNQFRFLDDSMRSTSSAPPSIYQASAAEIQHSTNILSESSLATTPAAHSPSSPSRTHSPSTQIPSMENDGTEGEGETSPKAKRRSQNRMAQQRFRERKEQEKAHLANRVKGLTGELGAAMQRIRELEAENERLVMELDLLRPWHRDMMNLMLAYPPEAGPVTTTVSNPGLGEML</sequence>
<dbReference type="PROSITE" id="PS00036">
    <property type="entry name" value="BZIP_BASIC"/>
    <property type="match status" value="1"/>
</dbReference>
<organism evidence="5 6">
    <name type="scientific">Aspergillus keveii</name>
    <dbReference type="NCBI Taxonomy" id="714993"/>
    <lineage>
        <taxon>Eukaryota</taxon>
        <taxon>Fungi</taxon>
        <taxon>Dikarya</taxon>
        <taxon>Ascomycota</taxon>
        <taxon>Pezizomycotina</taxon>
        <taxon>Eurotiomycetes</taxon>
        <taxon>Eurotiomycetidae</taxon>
        <taxon>Eurotiales</taxon>
        <taxon>Aspergillaceae</taxon>
        <taxon>Aspergillus</taxon>
        <taxon>Aspergillus subgen. Nidulantes</taxon>
    </lineage>
</organism>
<evidence type="ECO:0000313" key="6">
    <source>
        <dbReference type="Proteomes" id="UP001610563"/>
    </source>
</evidence>
<name>A0ABR4GEF0_9EURO</name>
<evidence type="ECO:0000256" key="2">
    <source>
        <dbReference type="ARBA" id="ARBA00023242"/>
    </source>
</evidence>
<dbReference type="InterPro" id="IPR004827">
    <property type="entry name" value="bZIP"/>
</dbReference>
<dbReference type="SUPFAM" id="SSF57959">
    <property type="entry name" value="Leucine zipper domain"/>
    <property type="match status" value="1"/>
</dbReference>
<feature type="compositionally biased region" description="Low complexity" evidence="3">
    <location>
        <begin position="103"/>
        <end position="124"/>
    </location>
</feature>
<evidence type="ECO:0000259" key="4">
    <source>
        <dbReference type="PROSITE" id="PS50217"/>
    </source>
</evidence>
<dbReference type="Gene3D" id="1.20.5.170">
    <property type="match status" value="1"/>
</dbReference>
<dbReference type="Pfam" id="PF00170">
    <property type="entry name" value="bZIP_1"/>
    <property type="match status" value="1"/>
</dbReference>
<protein>
    <recommendedName>
        <fullName evidence="4">BZIP domain-containing protein</fullName>
    </recommendedName>
</protein>
<reference evidence="5 6" key="1">
    <citation type="submission" date="2024-07" db="EMBL/GenBank/DDBJ databases">
        <title>Section-level genome sequencing and comparative genomics of Aspergillus sections Usti and Cavernicolus.</title>
        <authorList>
            <consortium name="Lawrence Berkeley National Laboratory"/>
            <person name="Nybo J.L."/>
            <person name="Vesth T.C."/>
            <person name="Theobald S."/>
            <person name="Frisvad J.C."/>
            <person name="Larsen T.O."/>
            <person name="Kjaerboelling I."/>
            <person name="Rothschild-Mancinelli K."/>
            <person name="Lyhne E.K."/>
            <person name="Kogle M.E."/>
            <person name="Barry K."/>
            <person name="Clum A."/>
            <person name="Na H."/>
            <person name="Ledsgaard L."/>
            <person name="Lin J."/>
            <person name="Lipzen A."/>
            <person name="Kuo A."/>
            <person name="Riley R."/>
            <person name="Mondo S."/>
            <person name="Labutti K."/>
            <person name="Haridas S."/>
            <person name="Pangalinan J."/>
            <person name="Salamov A.A."/>
            <person name="Simmons B.A."/>
            <person name="Magnuson J.K."/>
            <person name="Chen J."/>
            <person name="Drula E."/>
            <person name="Henrissat B."/>
            <person name="Wiebenga A."/>
            <person name="Lubbers R.J."/>
            <person name="Gomes A.C."/>
            <person name="Makela M.R."/>
            <person name="Stajich J."/>
            <person name="Grigoriev I.V."/>
            <person name="Mortensen U.H."/>
            <person name="De Vries R.P."/>
            <person name="Baker S.E."/>
            <person name="Andersen M.R."/>
        </authorList>
    </citation>
    <scope>NUCLEOTIDE SEQUENCE [LARGE SCALE GENOMIC DNA]</scope>
    <source>
        <strain evidence="5 6">CBS 209.92</strain>
    </source>
</reference>
<feature type="region of interest" description="Disordered" evidence="3">
    <location>
        <begin position="103"/>
        <end position="164"/>
    </location>
</feature>
<dbReference type="CDD" id="cd14688">
    <property type="entry name" value="bZIP_YAP"/>
    <property type="match status" value="1"/>
</dbReference>
<evidence type="ECO:0000256" key="3">
    <source>
        <dbReference type="SAM" id="MobiDB-lite"/>
    </source>
</evidence>
<dbReference type="EMBL" id="JBFTWV010000019">
    <property type="protein sequence ID" value="KAL2797406.1"/>
    <property type="molecule type" value="Genomic_DNA"/>
</dbReference>
<dbReference type="PANTHER" id="PTHR40621">
    <property type="entry name" value="TRANSCRIPTION FACTOR KAPC-RELATED"/>
    <property type="match status" value="1"/>
</dbReference>
<comment type="caution">
    <text evidence="5">The sequence shown here is derived from an EMBL/GenBank/DDBJ whole genome shotgun (WGS) entry which is preliminary data.</text>
</comment>
<dbReference type="SMART" id="SM00338">
    <property type="entry name" value="BRLZ"/>
    <property type="match status" value="1"/>
</dbReference>
<proteinExistence type="predicted"/>
<gene>
    <name evidence="5" type="ORF">BJX66DRAFT_335024</name>
</gene>
<evidence type="ECO:0000313" key="5">
    <source>
        <dbReference type="EMBL" id="KAL2797406.1"/>
    </source>
</evidence>
<keyword evidence="6" id="KW-1185">Reference proteome</keyword>
<feature type="domain" description="BZIP" evidence="4">
    <location>
        <begin position="140"/>
        <end position="203"/>
    </location>
</feature>
<keyword evidence="2" id="KW-0539">Nucleus</keyword>
<evidence type="ECO:0000256" key="1">
    <source>
        <dbReference type="ARBA" id="ARBA00004123"/>
    </source>
</evidence>
<dbReference type="Proteomes" id="UP001610563">
    <property type="component" value="Unassembled WGS sequence"/>
</dbReference>